<evidence type="ECO:0000256" key="1">
    <source>
        <dbReference type="ARBA" id="ARBA00004533"/>
    </source>
</evidence>
<feature type="domain" description="T2SS protein K first SAM-like" evidence="10">
    <location>
        <begin position="156"/>
        <end position="222"/>
    </location>
</feature>
<dbReference type="RefSeq" id="WP_057505308.1">
    <property type="nucleotide sequence ID" value="NZ_LDJG01000026.1"/>
</dbReference>
<evidence type="ECO:0000313" key="11">
    <source>
        <dbReference type="EMBL" id="KRG55009.1"/>
    </source>
</evidence>
<evidence type="ECO:0000256" key="3">
    <source>
        <dbReference type="ARBA" id="ARBA00022448"/>
    </source>
</evidence>
<organism evidence="11 12">
    <name type="scientific">Stenotrophomonas nitritireducens</name>
    <dbReference type="NCBI Taxonomy" id="83617"/>
    <lineage>
        <taxon>Bacteria</taxon>
        <taxon>Pseudomonadati</taxon>
        <taxon>Pseudomonadota</taxon>
        <taxon>Gammaproteobacteria</taxon>
        <taxon>Lysobacterales</taxon>
        <taxon>Lysobacteraceae</taxon>
        <taxon>Stenotrophomonas</taxon>
    </lineage>
</organism>
<dbReference type="InterPro" id="IPR005628">
    <property type="entry name" value="GspK"/>
</dbReference>
<evidence type="ECO:0000256" key="8">
    <source>
        <dbReference type="ARBA" id="ARBA00022989"/>
    </source>
</evidence>
<keyword evidence="6" id="KW-0812">Transmembrane</keyword>
<dbReference type="InterPro" id="IPR049031">
    <property type="entry name" value="T2SSK_SAM-like_1st"/>
</dbReference>
<dbReference type="Gene3D" id="1.10.40.60">
    <property type="entry name" value="EpsJ-like"/>
    <property type="match status" value="1"/>
</dbReference>
<evidence type="ECO:0000259" key="10">
    <source>
        <dbReference type="Pfam" id="PF21687"/>
    </source>
</evidence>
<proteinExistence type="inferred from homology"/>
<dbReference type="EMBL" id="LDJG01000026">
    <property type="protein sequence ID" value="KRG55009.1"/>
    <property type="molecule type" value="Genomic_DNA"/>
</dbReference>
<protein>
    <recommendedName>
        <fullName evidence="10">T2SS protein K first SAM-like domain-containing protein</fullName>
    </recommendedName>
</protein>
<keyword evidence="12" id="KW-1185">Reference proteome</keyword>
<keyword evidence="4" id="KW-1003">Cell membrane</keyword>
<dbReference type="PANTHER" id="PTHR38831:SF2">
    <property type="entry name" value="TYPE II SECRETION SYSTEM PROTEIN K"/>
    <property type="match status" value="1"/>
</dbReference>
<dbReference type="Pfam" id="PF21687">
    <property type="entry name" value="T2SSK_1st"/>
    <property type="match status" value="1"/>
</dbReference>
<dbReference type="InterPro" id="IPR038072">
    <property type="entry name" value="GspK_central_sf"/>
</dbReference>
<name>A0ABR5NGQ2_9GAMM</name>
<evidence type="ECO:0000256" key="5">
    <source>
        <dbReference type="ARBA" id="ARBA00022519"/>
    </source>
</evidence>
<dbReference type="PANTHER" id="PTHR38831">
    <property type="entry name" value="TYPE II SECRETION SYSTEM PROTEIN K"/>
    <property type="match status" value="1"/>
</dbReference>
<evidence type="ECO:0000256" key="6">
    <source>
        <dbReference type="ARBA" id="ARBA00022692"/>
    </source>
</evidence>
<keyword evidence="7" id="KW-0653">Protein transport</keyword>
<evidence type="ECO:0000256" key="2">
    <source>
        <dbReference type="ARBA" id="ARBA00007246"/>
    </source>
</evidence>
<sequence>MNLNLSDSRPMHRAQQGFVLVAVLVALVILTLLATAISTTSERAVQEARQNSDAFEAEVAMASTRDTVLFMLNTQRQTVGGLTIDKQVSWSAGEATAIRPTSAEDSDLPPPLPIGNEIRLDGTTYKGLNGVSFALRDDGGMFSPNWTFELYRPGFFTQLGVPPELWPELEAKRLDYQDPDDLFRLGGAEAEDYRRKGLPPPSNRTLVTPLELRHVMGWSEALKDLDDAQLVSRLTMSRNLMVNINSAPPEVLQTLPGVDKDMAQRMVAMRQPLPFMLHWQFLETFKLPLDELDPIGILPISSGTLQLWHNAVGPSRLLHWTLTPSDEGGRPWRLDYTLVLPRDPAFNQTSARTIPSPLFADPGTPGR</sequence>
<keyword evidence="3" id="KW-0813">Transport</keyword>
<reference evidence="11 12" key="1">
    <citation type="submission" date="2015-05" db="EMBL/GenBank/DDBJ databases">
        <title>Genome sequencing and analysis of members of genus Stenotrophomonas.</title>
        <authorList>
            <person name="Patil P.P."/>
            <person name="Midha S."/>
            <person name="Patil P.B."/>
        </authorList>
    </citation>
    <scope>NUCLEOTIDE SEQUENCE [LARGE SCALE GENOMIC DNA]</scope>
    <source>
        <strain evidence="11 12">DSM 12575</strain>
    </source>
</reference>
<evidence type="ECO:0000256" key="7">
    <source>
        <dbReference type="ARBA" id="ARBA00022927"/>
    </source>
</evidence>
<keyword evidence="5" id="KW-0997">Cell inner membrane</keyword>
<dbReference type="SUPFAM" id="SSF158544">
    <property type="entry name" value="GspK insert domain-like"/>
    <property type="match status" value="1"/>
</dbReference>
<dbReference type="Proteomes" id="UP000050902">
    <property type="component" value="Unassembled WGS sequence"/>
</dbReference>
<dbReference type="Gene3D" id="1.10.150.320">
    <property type="entry name" value="Photosystem II 12 kDa extrinsic protein"/>
    <property type="match status" value="1"/>
</dbReference>
<accession>A0ABR5NGQ2</accession>
<evidence type="ECO:0000256" key="4">
    <source>
        <dbReference type="ARBA" id="ARBA00022475"/>
    </source>
</evidence>
<gene>
    <name evidence="11" type="ORF">ABB22_14975</name>
</gene>
<keyword evidence="8" id="KW-1133">Transmembrane helix</keyword>
<evidence type="ECO:0000256" key="9">
    <source>
        <dbReference type="ARBA" id="ARBA00023136"/>
    </source>
</evidence>
<dbReference type="InterPro" id="IPR010994">
    <property type="entry name" value="RuvA_2-like"/>
</dbReference>
<comment type="similarity">
    <text evidence="2">Belongs to the GSP K family.</text>
</comment>
<comment type="caution">
    <text evidence="11">The sequence shown here is derived from an EMBL/GenBank/DDBJ whole genome shotgun (WGS) entry which is preliminary data.</text>
</comment>
<evidence type="ECO:0000313" key="12">
    <source>
        <dbReference type="Proteomes" id="UP000050902"/>
    </source>
</evidence>
<dbReference type="SUPFAM" id="SSF47781">
    <property type="entry name" value="RuvA domain 2-like"/>
    <property type="match status" value="1"/>
</dbReference>
<comment type="subcellular location">
    <subcellularLocation>
        <location evidence="1">Cell inner membrane</location>
    </subcellularLocation>
</comment>
<keyword evidence="9" id="KW-0472">Membrane</keyword>